<gene>
    <name evidence="2" type="ORF">ASZ90_007921</name>
</gene>
<dbReference type="Gene3D" id="3.30.70.270">
    <property type="match status" value="1"/>
</dbReference>
<dbReference type="NCBIfam" id="TIGR00254">
    <property type="entry name" value="GGDEF"/>
    <property type="match status" value="1"/>
</dbReference>
<accession>A0A0W8FN06</accession>
<dbReference type="InterPro" id="IPR029787">
    <property type="entry name" value="Nucleotide_cyclase"/>
</dbReference>
<dbReference type="FunFam" id="3.30.70.270:FF:000001">
    <property type="entry name" value="Diguanylate cyclase domain protein"/>
    <property type="match status" value="1"/>
</dbReference>
<dbReference type="SUPFAM" id="SSF55073">
    <property type="entry name" value="Nucleotide cyclase"/>
    <property type="match status" value="1"/>
</dbReference>
<dbReference type="Pfam" id="PF00990">
    <property type="entry name" value="GGDEF"/>
    <property type="match status" value="1"/>
</dbReference>
<organism evidence="2">
    <name type="scientific">hydrocarbon metagenome</name>
    <dbReference type="NCBI Taxonomy" id="938273"/>
    <lineage>
        <taxon>unclassified sequences</taxon>
        <taxon>metagenomes</taxon>
        <taxon>ecological metagenomes</taxon>
    </lineage>
</organism>
<dbReference type="InterPro" id="IPR050469">
    <property type="entry name" value="Diguanylate_Cyclase"/>
</dbReference>
<dbReference type="AlphaFoldDB" id="A0A0W8FN06"/>
<reference evidence="2" key="1">
    <citation type="journal article" date="2015" name="Proc. Natl. Acad. Sci. U.S.A.">
        <title>Networks of energetic and metabolic interactions define dynamics in microbial communities.</title>
        <authorList>
            <person name="Embree M."/>
            <person name="Liu J.K."/>
            <person name="Al-Bassam M.M."/>
            <person name="Zengler K."/>
        </authorList>
    </citation>
    <scope>NUCLEOTIDE SEQUENCE</scope>
</reference>
<sequence>MLINYIQYEKEEFAKASKQDPLTGLYNRREMWARMEVERERQLRMSKPFTVVISDIDNFKDVNDKYGHDSGDYVLVTLAKLMKDMVRGIDFTARWGGEEFLIMLVETDLDDGQNVAERIRRKIEGTKFEYKDVTIPITMTFGLSVYKGASDDIEACIKRADQALYKGKYQGKNKVVAS</sequence>
<dbReference type="PANTHER" id="PTHR45138">
    <property type="entry name" value="REGULATORY COMPONENTS OF SENSORY TRANSDUCTION SYSTEM"/>
    <property type="match status" value="1"/>
</dbReference>
<feature type="domain" description="GGDEF" evidence="1">
    <location>
        <begin position="47"/>
        <end position="178"/>
    </location>
</feature>
<name>A0A0W8FN06_9ZZZZ</name>
<proteinExistence type="predicted"/>
<dbReference type="PANTHER" id="PTHR45138:SF9">
    <property type="entry name" value="DIGUANYLATE CYCLASE DGCM-RELATED"/>
    <property type="match status" value="1"/>
</dbReference>
<dbReference type="InterPro" id="IPR043128">
    <property type="entry name" value="Rev_trsase/Diguanyl_cyclase"/>
</dbReference>
<dbReference type="InterPro" id="IPR000160">
    <property type="entry name" value="GGDEF_dom"/>
</dbReference>
<evidence type="ECO:0000259" key="1">
    <source>
        <dbReference type="PROSITE" id="PS50887"/>
    </source>
</evidence>
<dbReference type="EMBL" id="LNQE01000975">
    <property type="protein sequence ID" value="KUG22288.1"/>
    <property type="molecule type" value="Genomic_DNA"/>
</dbReference>
<dbReference type="GO" id="GO:0052621">
    <property type="term" value="F:diguanylate cyclase activity"/>
    <property type="evidence" value="ECO:0007669"/>
    <property type="project" value="TreeGrafter"/>
</dbReference>
<dbReference type="SMART" id="SM00267">
    <property type="entry name" value="GGDEF"/>
    <property type="match status" value="1"/>
</dbReference>
<dbReference type="PROSITE" id="PS50887">
    <property type="entry name" value="GGDEF"/>
    <property type="match status" value="1"/>
</dbReference>
<protein>
    <submittedName>
        <fullName evidence="2">Ggdef domain protein</fullName>
    </submittedName>
</protein>
<comment type="caution">
    <text evidence="2">The sequence shown here is derived from an EMBL/GenBank/DDBJ whole genome shotgun (WGS) entry which is preliminary data.</text>
</comment>
<dbReference type="CDD" id="cd01949">
    <property type="entry name" value="GGDEF"/>
    <property type="match status" value="1"/>
</dbReference>
<evidence type="ECO:0000313" key="2">
    <source>
        <dbReference type="EMBL" id="KUG22288.1"/>
    </source>
</evidence>